<reference evidence="1 2" key="2">
    <citation type="journal article" date="2018" name="J. Invertebr. Pathol.">
        <title>'Candidatus Aquirickettsiella gammari' (Gammaproteobacteria: Legionellales: Coxiellaceae): A bacterial pathogen of the freshwater crustacean Gammarus fossarum (Malacostraca: Amphipoda).</title>
        <authorList>
            <person name="Bojko J."/>
            <person name="Dunn A.M."/>
            <person name="Stebbing P.D."/>
            <person name="van Aerle R."/>
            <person name="Bacela-Spychalska K."/>
            <person name="Bean T.P."/>
            <person name="Urrutia A."/>
            <person name="Stentiford G.D."/>
        </authorList>
    </citation>
    <scope>NUCLEOTIDE SEQUENCE [LARGE SCALE GENOMIC DNA]</scope>
    <source>
        <strain evidence="1">RA15029</strain>
    </source>
</reference>
<organism evidence="1 2">
    <name type="scientific">Candidatus Aquirickettsiella gammari</name>
    <dbReference type="NCBI Taxonomy" id="2016198"/>
    <lineage>
        <taxon>Bacteria</taxon>
        <taxon>Pseudomonadati</taxon>
        <taxon>Pseudomonadota</taxon>
        <taxon>Gammaproteobacteria</taxon>
        <taxon>Legionellales</taxon>
        <taxon>Coxiellaceae</taxon>
        <taxon>Candidatus Aquirickettsiella</taxon>
    </lineage>
</organism>
<protein>
    <recommendedName>
        <fullName evidence="3">Transposase (putative) YhgA-like domain-containing protein</fullName>
    </recommendedName>
</protein>
<name>A0A370CEW8_9COXI</name>
<dbReference type="EMBL" id="NMOS02000044">
    <property type="protein sequence ID" value="RDH39811.1"/>
    <property type="molecule type" value="Genomic_DNA"/>
</dbReference>
<dbReference type="PANTHER" id="PTHR35586:SF1">
    <property type="entry name" value="SLL1691 PROTEIN"/>
    <property type="match status" value="1"/>
</dbReference>
<gene>
    <name evidence="1" type="ORF">CFE62_007085</name>
</gene>
<proteinExistence type="predicted"/>
<evidence type="ECO:0008006" key="3">
    <source>
        <dbReference type="Google" id="ProtNLM"/>
    </source>
</evidence>
<evidence type="ECO:0000313" key="2">
    <source>
        <dbReference type="Proteomes" id="UP000226429"/>
    </source>
</evidence>
<comment type="caution">
    <text evidence="1">The sequence shown here is derived from an EMBL/GenBank/DDBJ whole genome shotgun (WGS) entry which is preliminary data.</text>
</comment>
<dbReference type="Proteomes" id="UP000226429">
    <property type="component" value="Unassembled WGS sequence"/>
</dbReference>
<accession>A0A370CEW8</accession>
<keyword evidence="2" id="KW-1185">Reference proteome</keyword>
<evidence type="ECO:0000313" key="1">
    <source>
        <dbReference type="EMBL" id="RDH39811.1"/>
    </source>
</evidence>
<dbReference type="AlphaFoldDB" id="A0A370CEW8"/>
<reference evidence="1 2" key="1">
    <citation type="journal article" date="2017" name="Int. J. Syst. Evol. Microbiol.">
        <title>Aquarickettsiella crustaci n. gen. n. sp. (Gammaproteobacteria: Legionellales: Coxiellaceae); a bacterial pathogen of the freshwater crustacean: Gammarus fossarum (Malacostraca: Amphipoda).</title>
        <authorList>
            <person name="Bojko J."/>
            <person name="Dunn A.M."/>
            <person name="Stebbing P.D."/>
            <person name="Van Aerle R."/>
            <person name="Bacela-Spychalska K."/>
            <person name="Bean T.P."/>
            <person name="Stentiford G.D."/>
        </authorList>
    </citation>
    <scope>NUCLEOTIDE SEQUENCE [LARGE SCALE GENOMIC DNA]</scope>
    <source>
        <strain evidence="1">RA15029</strain>
    </source>
</reference>
<dbReference type="PANTHER" id="PTHR35586">
    <property type="entry name" value="SLL1691 PROTEIN"/>
    <property type="match status" value="1"/>
</dbReference>
<sequence>MEFFYPDIAKKIDWLADYETLDKELQAITTEAIIGKRFVDKLFKVKTLQGQEEVILIHVEIQGKKEDEFSLRLFQYYYRLFEKRGHSILTLAILTDGNNNWHPKSYQKQVLGLPILSFNFQTNKLLDYQASKKELEETINPFGIVVLVQLAAIETKGNPQGRYEMKARITRLLLKKGYKKDYILNLFKVIDWGLVLPPDLKIQYNNDIEQLKEEKGMSYVLSAVREEVEKNHQSWLQQGRQEGRQEGEHRKALLIARNLLKKNVPLSVIKSATGLSEQELALKDA</sequence>